<evidence type="ECO:0000256" key="3">
    <source>
        <dbReference type="SAM" id="MobiDB-lite"/>
    </source>
</evidence>
<feature type="compositionally biased region" description="Basic and acidic residues" evidence="3">
    <location>
        <begin position="1712"/>
        <end position="1727"/>
    </location>
</feature>
<feature type="compositionally biased region" description="Low complexity" evidence="3">
    <location>
        <begin position="1411"/>
        <end position="1430"/>
    </location>
</feature>
<feature type="region of interest" description="Disordered" evidence="3">
    <location>
        <begin position="1896"/>
        <end position="1917"/>
    </location>
</feature>
<dbReference type="CDD" id="cd23810">
    <property type="entry name" value="UBCc_BIRC6"/>
    <property type="match status" value="1"/>
</dbReference>
<dbReference type="Gene3D" id="3.10.110.10">
    <property type="entry name" value="Ubiquitin Conjugating Enzyme"/>
    <property type="match status" value="1"/>
</dbReference>
<dbReference type="GO" id="GO:0004869">
    <property type="term" value="F:cysteine-type endopeptidase inhibitor activity"/>
    <property type="evidence" value="ECO:0007669"/>
    <property type="project" value="TreeGrafter"/>
</dbReference>
<dbReference type="PANTHER" id="PTHR46116">
    <property type="entry name" value="(E3-INDEPENDENT) E2 UBIQUITIN-CONJUGATING ENZYME"/>
    <property type="match status" value="1"/>
</dbReference>
<sequence>MSCETDFAKTRGQSSNSSGKQLRCFKKRIIQQNKYSVQPYADWGKKIYMIQNEHPGIFMEITGKPKSSSKSSKSSMLPKPSKETPQEPENNFDKGLKNIRLNNILIVIRGLIALLLEMDFTCNMDQFLLTCKVIARLVSACRPAVQLSKIITINQLEHLIRMAVWNDQQQPWAVHAITCLLQDLLDADRHYKDNDATPTNDGQRTMDSFQETKDLFADYTSLYMSQNMGPSQSTSSEIPYSDAVKYPYLPSLIECEDTEFDDILNDIDVMERNKTVTKKDNSNMNKNTVNYFCKSISSAMDSRLDIGLDLNVETDLRRITMVSSLDMYSSLPQIAASEFKTTSPEVAVWPDYIADMWSGPEYNCGVNTYTMFKNVFDCILADLHLEETWVHLEQVLQMWLTLNGELADKPYSAGISNADVPKIPFGANAIQGLLLALAWYNDVKIRTWCLGFQCLLLACNSQTFGQEDADRTRINEVIVNDENFEKMLLRFFSGYGMSSVIITNRCAGPTICKHLHELLHWLHRKGESTDGVISCKRKLKDTLLHVILQLVQPGGAISNQLGPIDAQSQLVRDLLIMPNDKADLNISLNIIECVSFLVFNNISNGDKIQCQRTSDTNNTSNSFSSLFANVLGSDHSKQNCPISDSSLIISLLRLCSSLIQTELPRQLTDVTIPEEEELTSICQTDETKAEQLNIEGHRVKTPCIADTVLRHFPTMKRLLGSLSHCSSSSFTLMSSSDLYGTHPAISTFLLDEPQTAADAVFNMLLTLCEKASSSRLIVAPICQYLEACTSQRSTLPRLHLSEPLLWYISKVLYLSSSVHLFTQLGGIEIICKNLVKLNKILINVQPGLISMIMQHMTRNAKLKLVSHACSNGNSKKSSSSSSQNHRYLQDGLINFAPFCTISAENDTAQSAEILIMNPVASHRRPRTPAWSYMFYPNESHADLTITLPTAILLREVQLQPHAPTLASCPSAGPLEISRDFGLGPVPVGPPLTTTGMTCIRLKLAKPEIATSIVLRLYRPKDSPSIGLTQIAVLGNTIFSSHSGNGGGLVTNSNCSTSALSFDQAMDDDSFAKTSVGWVRILSRCYSVASKVSSASKLAADVIGASAAYPGFLDACCSLMNIMPMIPNAAVQNLGSVLLTLGAYSKDLCLQLIRTLLWNTSPQIYKLSNDSICDLLYDLCTTKDTYVMDKVKVLLEWIDHLRQNFSSNTARCNNPQSGFVKCIASILWHIFEDNSVPNLSELITENVFEACMHWIDRLENEEPLKVAFDSLLCSLCYIQPKFFNHMLMRLNVKIAHTTSSGAAAESGDGNATMLSGVASNIAEDDSTKCGLTDDNKEMSGKVWYANVATDNLSTLFQHPSYLATIALACQSSNAVFQLVDSGLPKLLAYALYEYCSKLLCQEMDVDNNTQRSNSPVELPNPVSPSSPSSLSRTCMTDADKVAGDHHHGMEEMQTENNDNTDPTQPQLMSFELVPKILDFFSDCCTEGHMRDWLGTQQGSIFWKPLLKLLCNHRPIDFISPQQSGVSEPTQQAFIRIERATINFFSHVTACHPNNQNILTMLLIEVIREPSASLATKSGTNADGSNKQTISGFTRQLVLQLLLENERLLVSVRSKQPLQKRDPHATFMSMASNLQNSTTASSYVTPSSSVNISLVNHHPAKRINTHHLLFSVSANTKCQEIIQNCLSENRRNDSGMVTTTMVAGPSIPNSTSCDIHKEDGSDKNQNDPYKDISINFNGLENGMEFLSVAAGVTAKDKRIKDAKNQVAANKENKEMVANFSKLVNLEDILTPTNTASNSSNYVQLVHRDYPEIQIGSDTTISQLLAALQSKGYSLAKPCLSLELISGKGGGSHTEVGDETCVVKASSVEPLPSPLQRFSSRGGLSLLAQYLPTVYPEITSRKHQNNAPEKEKSPPMNDWVKLEPNDDIYEDLEDPLSEPTTKQATITAVPQHSLAAFGLFLRLPAYSDVLLRDKLRAQCLLRLVLGVTGDGEGNDIYSLSLAPTLPTLPFEVFRQLLDSSPLTTDDGMLLRRMVIEVGAMHLILNCLSIFTHHSPVYPLGSCQNETTTNGSNGNSIKPAMNLGEDASMATSDDKGHMYWAKGTGFGTGSTTQSWNVEQALLRQKSEEEHVTVLLQVLASYINPGDRIPTPEEMPYHEMMNASNELPNEFLTLLKQSCLIPALSSYLRNDSVLDITRHIPLYRAILQLLRSISLSQELVTLLQPQNMGESSPSISELLSNMKTCVDTYAKRLKLNKKSNIKGQTQQVTVNIDDGDDEGLALLIPDIQETTVLVQKTTQRSGQQQQNQAGGGCGINEAGGQLMDFERPLLSKSIEERYLEVMKKLQFDTYDMIVEAESNGYRFVVSHHFEKMVRMAGDRYHPSRVKRLAQEAVTLSTSLPLSFSSSVFVRCDTDRLDVMKVLITGPADTPYANGCFEFDVFFPPDYPNLPMLINLETTGRHSVRFNPNLYNDGKVCLSVLNTWHGRPEEKWNAQTSSFLQVLVSIQSLILVPEPYFNEPGFERSRGTPSGTHSSREYNSNIYQACVRWAMLEQIRNPSPCFKDVIHTHFWLKRNEICAQIENWIEELCKPQYNERSSRTISFNSMVLRRQYRHLREELAKLKVPEGLEDLDEPFNPNVTLPAMSESANNASSINSSSGAASKPQTDSSVISTTSTNASSSSASAIAETKSNEGSEETTVESLSSQLCSGSAPLAPLEINTNQPYISCAMDEDSDSPAVLPQSTLPAAATAKVVQVDEQTNEGEDGGDVEDDDDEAEGDNDGDDINAPEDADGMDANDYKCVGELMEQLFFAGPDNTMHYDD</sequence>
<name>T1PD77_MUSDO</name>
<dbReference type="VEuPathDB" id="VectorBase:MDOMA2_016623"/>
<reference evidence="5" key="1">
    <citation type="submission" date="2012-08" db="EMBL/GenBank/DDBJ databases">
        <title>Transcriptome of adult Musca domestica launches a platform for comparative house fly gene expression and characterization of differential gene expression among resistant and susceptible house flies.</title>
        <authorList>
            <person name="Liu N."/>
            <person name="Zhang L."/>
            <person name="Li M."/>
            <person name="Reid W."/>
        </authorList>
    </citation>
    <scope>NUCLEOTIDE SEQUENCE</scope>
    <source>
        <strain evidence="5">ALHF</strain>
        <tissue evidence="5">Whole body</tissue>
    </source>
</reference>
<evidence type="ECO:0000259" key="4">
    <source>
        <dbReference type="PROSITE" id="PS50127"/>
    </source>
</evidence>
<dbReference type="FunFam" id="3.10.110.10:FF:000014">
    <property type="entry name" value="Baculoviral IAP repeat-containing protein 6"/>
    <property type="match status" value="1"/>
</dbReference>
<proteinExistence type="evidence at transcript level"/>
<dbReference type="PROSITE" id="PS50127">
    <property type="entry name" value="UBC_2"/>
    <property type="match status" value="1"/>
</dbReference>
<feature type="compositionally biased region" description="Low complexity" evidence="3">
    <location>
        <begin position="64"/>
        <end position="79"/>
    </location>
</feature>
<keyword evidence="2" id="KW-0833">Ubl conjugation pathway</keyword>
<feature type="compositionally biased region" description="Polar residues" evidence="3">
    <location>
        <begin position="1699"/>
        <end position="1711"/>
    </location>
</feature>
<evidence type="ECO:0000313" key="5">
    <source>
        <dbReference type="EMBL" id="AFP60699.1"/>
    </source>
</evidence>
<feature type="compositionally biased region" description="Acidic residues" evidence="3">
    <location>
        <begin position="2753"/>
        <end position="2789"/>
    </location>
</feature>
<dbReference type="InterPro" id="IPR016135">
    <property type="entry name" value="UBQ-conjugating_enzyme/RWD"/>
</dbReference>
<dbReference type="GO" id="GO:0005634">
    <property type="term" value="C:nucleus"/>
    <property type="evidence" value="ECO:0007669"/>
    <property type="project" value="TreeGrafter"/>
</dbReference>
<evidence type="ECO:0000256" key="1">
    <source>
        <dbReference type="ARBA" id="ARBA00022679"/>
    </source>
</evidence>
<dbReference type="GO" id="GO:0006915">
    <property type="term" value="P:apoptotic process"/>
    <property type="evidence" value="ECO:0007669"/>
    <property type="project" value="InterPro"/>
</dbReference>
<dbReference type="SUPFAM" id="SSF54495">
    <property type="entry name" value="UBC-like"/>
    <property type="match status" value="1"/>
</dbReference>
<accession>T1PD77</accession>
<dbReference type="GO" id="GO:0004842">
    <property type="term" value="F:ubiquitin-protein transferase activity"/>
    <property type="evidence" value="ECO:0007669"/>
    <property type="project" value="InterPro"/>
</dbReference>
<evidence type="ECO:0000256" key="2">
    <source>
        <dbReference type="ARBA" id="ARBA00022786"/>
    </source>
</evidence>
<feature type="compositionally biased region" description="Basic and acidic residues" evidence="3">
    <location>
        <begin position="80"/>
        <end position="93"/>
    </location>
</feature>
<dbReference type="Pfam" id="PF12356">
    <property type="entry name" value="BIRC6"/>
    <property type="match status" value="1"/>
</dbReference>
<feature type="region of interest" description="Disordered" evidence="3">
    <location>
        <begin position="2749"/>
        <end position="2792"/>
    </location>
</feature>
<feature type="domain" description="UBC core" evidence="4">
    <location>
        <begin position="2378"/>
        <end position="2545"/>
    </location>
</feature>
<feature type="region of interest" description="Disordered" evidence="3">
    <location>
        <begin position="61"/>
        <end position="93"/>
    </location>
</feature>
<dbReference type="GO" id="GO:0032465">
    <property type="term" value="P:regulation of cytokinesis"/>
    <property type="evidence" value="ECO:0007669"/>
    <property type="project" value="InterPro"/>
</dbReference>
<feature type="region of interest" description="Disordered" evidence="3">
    <location>
        <begin position="1699"/>
        <end position="1727"/>
    </location>
</feature>
<dbReference type="GO" id="GO:0043066">
    <property type="term" value="P:negative regulation of apoptotic process"/>
    <property type="evidence" value="ECO:0007669"/>
    <property type="project" value="TreeGrafter"/>
</dbReference>
<keyword evidence="1" id="KW-0808">Transferase</keyword>
<feature type="region of interest" description="Disordered" evidence="3">
    <location>
        <begin position="2623"/>
        <end position="2698"/>
    </location>
</feature>
<dbReference type="VEuPathDB" id="VectorBase:MDOA012927"/>
<feature type="region of interest" description="Disordered" evidence="3">
    <location>
        <begin position="1408"/>
        <end position="1432"/>
    </location>
</feature>
<protein>
    <recommendedName>
        <fullName evidence="4">UBC core domain-containing protein</fullName>
    </recommendedName>
</protein>
<organism evidence="5">
    <name type="scientific">Musca domestica</name>
    <name type="common">House fly</name>
    <dbReference type="NCBI Taxonomy" id="7370"/>
    <lineage>
        <taxon>Eukaryota</taxon>
        <taxon>Metazoa</taxon>
        <taxon>Ecdysozoa</taxon>
        <taxon>Arthropoda</taxon>
        <taxon>Hexapoda</taxon>
        <taxon>Insecta</taxon>
        <taxon>Pterygota</taxon>
        <taxon>Neoptera</taxon>
        <taxon>Endopterygota</taxon>
        <taxon>Diptera</taxon>
        <taxon>Brachycera</taxon>
        <taxon>Muscomorpha</taxon>
        <taxon>Muscoidea</taxon>
        <taxon>Muscidae</taxon>
        <taxon>Musca</taxon>
    </lineage>
</organism>
<dbReference type="InterPro" id="IPR000608">
    <property type="entry name" value="UBC"/>
</dbReference>
<dbReference type="PANTHER" id="PTHR46116:SF39">
    <property type="entry name" value="BACULOVIRAL IAP REPEAT-CONTAINING PROTEIN 6"/>
    <property type="match status" value="1"/>
</dbReference>
<dbReference type="Pfam" id="PF00179">
    <property type="entry name" value="UQ_con"/>
    <property type="match status" value="1"/>
</dbReference>
<dbReference type="EMBL" id="KA646070">
    <property type="protein sequence ID" value="AFP60699.1"/>
    <property type="molecule type" value="mRNA"/>
</dbReference>
<dbReference type="InterPro" id="IPR022103">
    <property type="entry name" value="BIRC6"/>
</dbReference>
<feature type="compositionally biased region" description="Low complexity" evidence="3">
    <location>
        <begin position="2637"/>
        <end position="2683"/>
    </location>
</feature>
<dbReference type="SMART" id="SM00212">
    <property type="entry name" value="UBCc"/>
    <property type="match status" value="1"/>
</dbReference>